<dbReference type="AlphaFoldDB" id="A0AAW9T930"/>
<dbReference type="SUPFAM" id="SSF51735">
    <property type="entry name" value="NAD(P)-binding Rossmann-fold domains"/>
    <property type="match status" value="1"/>
</dbReference>
<comment type="similarity">
    <text evidence="1">Belongs to the NAD(P)-dependent epimerase/dehydratase family.</text>
</comment>
<organism evidence="3 4">
    <name type="scientific">Segatella copri</name>
    <dbReference type="NCBI Taxonomy" id="165179"/>
    <lineage>
        <taxon>Bacteria</taxon>
        <taxon>Pseudomonadati</taxon>
        <taxon>Bacteroidota</taxon>
        <taxon>Bacteroidia</taxon>
        <taxon>Bacteroidales</taxon>
        <taxon>Prevotellaceae</taxon>
        <taxon>Segatella</taxon>
    </lineage>
</organism>
<dbReference type="RefSeq" id="WP_228113409.1">
    <property type="nucleotide sequence ID" value="NZ_VZBD01000034.1"/>
</dbReference>
<dbReference type="Pfam" id="PF01370">
    <property type="entry name" value="Epimerase"/>
    <property type="match status" value="1"/>
</dbReference>
<dbReference type="InterPro" id="IPR001509">
    <property type="entry name" value="Epimerase_deHydtase"/>
</dbReference>
<evidence type="ECO:0000313" key="4">
    <source>
        <dbReference type="Proteomes" id="UP000420707"/>
    </source>
</evidence>
<dbReference type="EMBL" id="VZCR01000076">
    <property type="protein sequence ID" value="MQN32577.1"/>
    <property type="molecule type" value="Genomic_DNA"/>
</dbReference>
<dbReference type="Proteomes" id="UP000420707">
    <property type="component" value="Unassembled WGS sequence"/>
</dbReference>
<dbReference type="Gene3D" id="3.40.50.720">
    <property type="entry name" value="NAD(P)-binding Rossmann-like Domain"/>
    <property type="match status" value="1"/>
</dbReference>
<dbReference type="PANTHER" id="PTHR43000">
    <property type="entry name" value="DTDP-D-GLUCOSE 4,6-DEHYDRATASE-RELATED"/>
    <property type="match status" value="1"/>
</dbReference>
<evidence type="ECO:0000259" key="2">
    <source>
        <dbReference type="Pfam" id="PF01370"/>
    </source>
</evidence>
<protein>
    <submittedName>
        <fullName evidence="3">NAD-dependent epimerase/dehydratase</fullName>
    </submittedName>
</protein>
<proteinExistence type="inferred from homology"/>
<feature type="domain" description="NAD-dependent epimerase/dehydratase" evidence="2">
    <location>
        <begin position="3"/>
        <end position="124"/>
    </location>
</feature>
<reference evidence="4" key="1">
    <citation type="submission" date="2019-09" db="EMBL/GenBank/DDBJ databases">
        <title>Distinct polysaccharide growth profiles of human intestinal Prevotella copri isolates.</title>
        <authorList>
            <person name="Fehlner-Peach H."/>
            <person name="Magnabosco C."/>
            <person name="Raghavan V."/>
            <person name="Scher J.U."/>
            <person name="Tett A."/>
            <person name="Cox L.M."/>
            <person name="Gottsegen C."/>
            <person name="Watters A."/>
            <person name="Wiltshire- Gordon J.D."/>
            <person name="Segata N."/>
            <person name="Bonneau R."/>
            <person name="Littman D.R."/>
        </authorList>
    </citation>
    <scope>NUCLEOTIDE SEQUENCE [LARGE SCALE GENOMIC DNA]</scope>
    <source>
        <strain evidence="4">iAP146</strain>
    </source>
</reference>
<gene>
    <name evidence="3" type="ORF">F7D90_11595</name>
</gene>
<sequence>MLVSFGSYFEIGENSENRSFSENDLLLSMRRVPNAYCISKRLLSRYFSSVSDKASFLHFILPTIYSEYEDQNRLIPYMLRAIKNGEKLSFTSGEQVRQYLYVDEVPKIIEEAIDRHIPSGIYNIEGNETLSVKQIVCKLLEAYGIQPDVGMFGTAQRQDEGMKILRLDGSKLNSLIDHYCNHTILSVLGKYESFIRQT</sequence>
<comment type="caution">
    <text evidence="3">The sequence shown here is derived from an EMBL/GenBank/DDBJ whole genome shotgun (WGS) entry which is preliminary data.</text>
</comment>
<accession>A0AAW9T930</accession>
<evidence type="ECO:0000256" key="1">
    <source>
        <dbReference type="ARBA" id="ARBA00007637"/>
    </source>
</evidence>
<dbReference type="InterPro" id="IPR036291">
    <property type="entry name" value="NAD(P)-bd_dom_sf"/>
</dbReference>
<evidence type="ECO:0000313" key="3">
    <source>
        <dbReference type="EMBL" id="MQN32577.1"/>
    </source>
</evidence>
<name>A0AAW9T930_9BACT</name>